<evidence type="ECO:0000256" key="1">
    <source>
        <dbReference type="SAM" id="MobiDB-lite"/>
    </source>
</evidence>
<dbReference type="EMBL" id="JAQJAN010000004">
    <property type="protein sequence ID" value="KAJ5732100.1"/>
    <property type="molecule type" value="Genomic_DNA"/>
</dbReference>
<evidence type="ECO:0000313" key="2">
    <source>
        <dbReference type="EMBL" id="KAJ5732100.1"/>
    </source>
</evidence>
<evidence type="ECO:0000313" key="3">
    <source>
        <dbReference type="Proteomes" id="UP001215712"/>
    </source>
</evidence>
<gene>
    <name evidence="2" type="ORF">N7493_003581</name>
</gene>
<comment type="caution">
    <text evidence="2">The sequence shown here is derived from an EMBL/GenBank/DDBJ whole genome shotgun (WGS) entry which is preliminary data.</text>
</comment>
<feature type="compositionally biased region" description="Acidic residues" evidence="1">
    <location>
        <begin position="20"/>
        <end position="51"/>
    </location>
</feature>
<protein>
    <submittedName>
        <fullName evidence="2">Uncharacterized protein</fullName>
    </submittedName>
</protein>
<reference evidence="2" key="1">
    <citation type="journal article" date="2023" name="IMA Fungus">
        <title>Comparative genomic study of the Penicillium genus elucidates a diverse pangenome and 15 lateral gene transfer events.</title>
        <authorList>
            <person name="Petersen C."/>
            <person name="Sorensen T."/>
            <person name="Nielsen M.R."/>
            <person name="Sondergaard T.E."/>
            <person name="Sorensen J.L."/>
            <person name="Fitzpatrick D.A."/>
            <person name="Frisvad J.C."/>
            <person name="Nielsen K.L."/>
        </authorList>
    </citation>
    <scope>NUCLEOTIDE SEQUENCE</scope>
    <source>
        <strain evidence="2">IBT 17514</strain>
    </source>
</reference>
<accession>A0AAD6HPW6</accession>
<keyword evidence="3" id="KW-1185">Reference proteome</keyword>
<name>A0AAD6HPW6_9EURO</name>
<reference evidence="2" key="2">
    <citation type="submission" date="2023-01" db="EMBL/GenBank/DDBJ databases">
        <authorList>
            <person name="Petersen C."/>
        </authorList>
    </citation>
    <scope>NUCLEOTIDE SEQUENCE</scope>
    <source>
        <strain evidence="2">IBT 17514</strain>
    </source>
</reference>
<dbReference type="AlphaFoldDB" id="A0AAD6HPW6"/>
<sequence>MAENTYRNHNAAGRTVQDPIELEDLDLMNEFEEDSEDSESDGGMQLDDEPAYIDPSHPLFGYDNQAPFQGLGNRERDRGRDREGMADSLSLT</sequence>
<proteinExistence type="predicted"/>
<feature type="region of interest" description="Disordered" evidence="1">
    <location>
        <begin position="1"/>
        <end position="92"/>
    </location>
</feature>
<feature type="compositionally biased region" description="Basic and acidic residues" evidence="1">
    <location>
        <begin position="73"/>
        <end position="85"/>
    </location>
</feature>
<dbReference type="Proteomes" id="UP001215712">
    <property type="component" value="Unassembled WGS sequence"/>
</dbReference>
<organism evidence="2 3">
    <name type="scientific">Penicillium malachiteum</name>
    <dbReference type="NCBI Taxonomy" id="1324776"/>
    <lineage>
        <taxon>Eukaryota</taxon>
        <taxon>Fungi</taxon>
        <taxon>Dikarya</taxon>
        <taxon>Ascomycota</taxon>
        <taxon>Pezizomycotina</taxon>
        <taxon>Eurotiomycetes</taxon>
        <taxon>Eurotiomycetidae</taxon>
        <taxon>Eurotiales</taxon>
        <taxon>Aspergillaceae</taxon>
        <taxon>Penicillium</taxon>
    </lineage>
</organism>